<organism evidence="2 3">
    <name type="scientific">Wocania arenilitoris</name>
    <dbReference type="NCBI Taxonomy" id="2044858"/>
    <lineage>
        <taxon>Bacteria</taxon>
        <taxon>Pseudomonadati</taxon>
        <taxon>Bacteroidota</taxon>
        <taxon>Flavobacteriia</taxon>
        <taxon>Flavobacteriales</taxon>
        <taxon>Flavobacteriaceae</taxon>
        <taxon>Wocania</taxon>
    </lineage>
</organism>
<proteinExistence type="predicted"/>
<dbReference type="Gene3D" id="3.60.15.10">
    <property type="entry name" value="Ribonuclease Z/Hydroxyacylglutathione hydrolase-like"/>
    <property type="match status" value="1"/>
</dbReference>
<evidence type="ECO:0000259" key="1">
    <source>
        <dbReference type="SMART" id="SM00849"/>
    </source>
</evidence>
<evidence type="ECO:0000313" key="2">
    <source>
        <dbReference type="EMBL" id="MCF7568814.1"/>
    </source>
</evidence>
<dbReference type="InterPro" id="IPR050855">
    <property type="entry name" value="NDM-1-like"/>
</dbReference>
<keyword evidence="3" id="KW-1185">Reference proteome</keyword>
<name>A0AAE3ERC4_9FLAO</name>
<evidence type="ECO:0000313" key="3">
    <source>
        <dbReference type="Proteomes" id="UP001199795"/>
    </source>
</evidence>
<sequence length="317" mass="36068">MYIREVKEEALGVYRFSQPIGIRIVHFYAIKEADGWTLIDCGLSNSVASWIADGELKGKINRLIITHADADHLGSGAWLKENYPSIEICCHANDKRYSEDHRLLVKNRYDVARPKFGFGYSQEVLDILLDVCGEDFEVDRTLEDQETILIDGDEWQIELLPGHSPGHIGISRKKDGIYILGDAFLSDGPPSIDGKPSMPPTHENIVLYLNSIKKARSFNVNKCFTGHWPLLGKEEFIAFLDKSEEVVFRDLKIVTSILEKGERSFEEILTELCEQVSTWDATENSHYLYAVNGYIKYLEATKKIVVTPNQKIKLKQE</sequence>
<dbReference type="AlphaFoldDB" id="A0AAE3ERC4"/>
<accession>A0AAE3ERC4</accession>
<dbReference type="Proteomes" id="UP001199795">
    <property type="component" value="Unassembled WGS sequence"/>
</dbReference>
<protein>
    <submittedName>
        <fullName evidence="2">MBL fold metallo-hydrolase</fullName>
    </submittedName>
</protein>
<dbReference type="RefSeq" id="WP_237240149.1">
    <property type="nucleotide sequence ID" value="NZ_JAKKDU010000011.1"/>
</dbReference>
<dbReference type="SUPFAM" id="SSF56281">
    <property type="entry name" value="Metallo-hydrolase/oxidoreductase"/>
    <property type="match status" value="1"/>
</dbReference>
<dbReference type="Pfam" id="PF00753">
    <property type="entry name" value="Lactamase_B"/>
    <property type="match status" value="1"/>
</dbReference>
<reference evidence="2" key="1">
    <citation type="submission" date="2022-01" db="EMBL/GenBank/DDBJ databases">
        <title>Draft genome sequence of Sabulilitoribacter arenilitoris KCTC 52401.</title>
        <authorList>
            <person name="Oh J.-S."/>
        </authorList>
    </citation>
    <scope>NUCLEOTIDE SEQUENCE</scope>
    <source>
        <strain evidence="2">HMF6543</strain>
    </source>
</reference>
<comment type="caution">
    <text evidence="2">The sequence shown here is derived from an EMBL/GenBank/DDBJ whole genome shotgun (WGS) entry which is preliminary data.</text>
</comment>
<gene>
    <name evidence="2" type="ORF">L3X37_10625</name>
</gene>
<dbReference type="InterPro" id="IPR001279">
    <property type="entry name" value="Metallo-B-lactamas"/>
</dbReference>
<dbReference type="PANTHER" id="PTHR42951">
    <property type="entry name" value="METALLO-BETA-LACTAMASE DOMAIN-CONTAINING"/>
    <property type="match status" value="1"/>
</dbReference>
<dbReference type="SMART" id="SM00849">
    <property type="entry name" value="Lactamase_B"/>
    <property type="match status" value="1"/>
</dbReference>
<dbReference type="EMBL" id="JAKKDU010000011">
    <property type="protein sequence ID" value="MCF7568814.1"/>
    <property type="molecule type" value="Genomic_DNA"/>
</dbReference>
<feature type="domain" description="Metallo-beta-lactamase" evidence="1">
    <location>
        <begin position="24"/>
        <end position="227"/>
    </location>
</feature>
<dbReference type="InterPro" id="IPR036866">
    <property type="entry name" value="RibonucZ/Hydroxyglut_hydro"/>
</dbReference>